<keyword evidence="3 5" id="KW-1133">Transmembrane helix</keyword>
<dbReference type="GO" id="GO:0006508">
    <property type="term" value="P:proteolysis"/>
    <property type="evidence" value="ECO:0007669"/>
    <property type="project" value="UniProtKB-KW"/>
</dbReference>
<evidence type="ECO:0000256" key="4">
    <source>
        <dbReference type="ARBA" id="ARBA00023136"/>
    </source>
</evidence>
<keyword evidence="7" id="KW-0645">Protease</keyword>
<protein>
    <submittedName>
        <fullName evidence="7">Intramembrane serine protease GlpG</fullName>
    </submittedName>
</protein>
<dbReference type="Gene3D" id="1.20.1540.10">
    <property type="entry name" value="Rhomboid-like"/>
    <property type="match status" value="1"/>
</dbReference>
<name>A0A6N2SQJ5_9FIRM</name>
<comment type="subcellular location">
    <subcellularLocation>
        <location evidence="1">Membrane</location>
        <topology evidence="1">Multi-pass membrane protein</topology>
    </subcellularLocation>
</comment>
<keyword evidence="7" id="KW-0378">Hydrolase</keyword>
<dbReference type="Pfam" id="PF01694">
    <property type="entry name" value="Rhomboid"/>
    <property type="match status" value="1"/>
</dbReference>
<feature type="transmembrane region" description="Helical" evidence="5">
    <location>
        <begin position="131"/>
        <end position="148"/>
    </location>
</feature>
<dbReference type="SUPFAM" id="SSF144091">
    <property type="entry name" value="Rhomboid-like"/>
    <property type="match status" value="1"/>
</dbReference>
<dbReference type="InterPro" id="IPR022764">
    <property type="entry name" value="Peptidase_S54_rhomboid_dom"/>
</dbReference>
<dbReference type="InterPro" id="IPR035952">
    <property type="entry name" value="Rhomboid-like_sf"/>
</dbReference>
<keyword evidence="4 5" id="KW-0472">Membrane</keyword>
<proteinExistence type="predicted"/>
<keyword evidence="2 5" id="KW-0812">Transmembrane</keyword>
<sequence length="201" mass="22269">MKRVTEDKKWCLLMKHKYKITYNSPVVLSFVTACFVVMIINYITGGVSNKIAFMTYHSSLVSPMTYVRLFTHVLGHANWEHFIGNMAYILLLGPMLEEKYGSLRVVHIIAVTAAVIGVINYVFFWDVALCGASGICFAFILLSSFISLREGEIPLTVILVAVIFLGQQIHEGIVVQDNISNIAHVIGGIIGGIIGFSLNKK</sequence>
<feature type="transmembrane region" description="Helical" evidence="5">
    <location>
        <begin position="105"/>
        <end position="125"/>
    </location>
</feature>
<feature type="transmembrane region" description="Helical" evidence="5">
    <location>
        <begin position="182"/>
        <end position="199"/>
    </location>
</feature>
<feature type="domain" description="Peptidase S54 rhomboid" evidence="6">
    <location>
        <begin position="66"/>
        <end position="198"/>
    </location>
</feature>
<evidence type="ECO:0000256" key="2">
    <source>
        <dbReference type="ARBA" id="ARBA00022692"/>
    </source>
</evidence>
<evidence type="ECO:0000313" key="7">
    <source>
        <dbReference type="EMBL" id="VYS95272.1"/>
    </source>
</evidence>
<evidence type="ECO:0000256" key="1">
    <source>
        <dbReference type="ARBA" id="ARBA00004141"/>
    </source>
</evidence>
<dbReference type="AlphaFoldDB" id="A0A6N2SQJ5"/>
<dbReference type="GO" id="GO:0004252">
    <property type="term" value="F:serine-type endopeptidase activity"/>
    <property type="evidence" value="ECO:0007669"/>
    <property type="project" value="InterPro"/>
</dbReference>
<evidence type="ECO:0000256" key="5">
    <source>
        <dbReference type="SAM" id="Phobius"/>
    </source>
</evidence>
<reference evidence="7" key="1">
    <citation type="submission" date="2019-11" db="EMBL/GenBank/DDBJ databases">
        <authorList>
            <person name="Feng L."/>
        </authorList>
    </citation>
    <scope>NUCLEOTIDE SEQUENCE</scope>
    <source>
        <strain evidence="7">BgluceraseaLFYP119</strain>
    </source>
</reference>
<accession>A0A6N2SQJ5</accession>
<evidence type="ECO:0000259" key="6">
    <source>
        <dbReference type="Pfam" id="PF01694"/>
    </source>
</evidence>
<feature type="transmembrane region" description="Helical" evidence="5">
    <location>
        <begin position="153"/>
        <end position="170"/>
    </location>
</feature>
<organism evidence="7">
    <name type="scientific">Blautia glucerasea</name>
    <dbReference type="NCBI Taxonomy" id="536633"/>
    <lineage>
        <taxon>Bacteria</taxon>
        <taxon>Bacillati</taxon>
        <taxon>Bacillota</taxon>
        <taxon>Clostridia</taxon>
        <taxon>Lachnospirales</taxon>
        <taxon>Lachnospiraceae</taxon>
        <taxon>Blautia</taxon>
    </lineage>
</organism>
<dbReference type="PANTHER" id="PTHR43066">
    <property type="entry name" value="RHOMBOID-RELATED PROTEIN"/>
    <property type="match status" value="1"/>
</dbReference>
<feature type="transmembrane region" description="Helical" evidence="5">
    <location>
        <begin position="20"/>
        <end position="44"/>
    </location>
</feature>
<dbReference type="GO" id="GO:0016020">
    <property type="term" value="C:membrane"/>
    <property type="evidence" value="ECO:0007669"/>
    <property type="project" value="UniProtKB-SubCell"/>
</dbReference>
<dbReference type="EMBL" id="CACRST010000011">
    <property type="protein sequence ID" value="VYS95272.1"/>
    <property type="molecule type" value="Genomic_DNA"/>
</dbReference>
<feature type="transmembrane region" description="Helical" evidence="5">
    <location>
        <begin position="69"/>
        <end position="93"/>
    </location>
</feature>
<dbReference type="PROSITE" id="PS51257">
    <property type="entry name" value="PROKAR_LIPOPROTEIN"/>
    <property type="match status" value="1"/>
</dbReference>
<evidence type="ECO:0000256" key="3">
    <source>
        <dbReference type="ARBA" id="ARBA00022989"/>
    </source>
</evidence>
<gene>
    <name evidence="7" type="ORF">BGLFYP119_01237</name>
</gene>